<feature type="compositionally biased region" description="Polar residues" evidence="5">
    <location>
        <begin position="18"/>
        <end position="37"/>
    </location>
</feature>
<evidence type="ECO:0000256" key="4">
    <source>
        <dbReference type="RuleBase" id="RU004005"/>
    </source>
</evidence>
<keyword evidence="2 4" id="KW-0689">Ribosomal protein</keyword>
<dbReference type="GO" id="GO:0005762">
    <property type="term" value="C:mitochondrial large ribosomal subunit"/>
    <property type="evidence" value="ECO:0007669"/>
    <property type="project" value="TreeGrafter"/>
</dbReference>
<evidence type="ECO:0000256" key="2">
    <source>
        <dbReference type="ARBA" id="ARBA00022980"/>
    </source>
</evidence>
<dbReference type="Proteomes" id="UP001218218">
    <property type="component" value="Unassembled WGS sequence"/>
</dbReference>
<dbReference type="InterPro" id="IPR036394">
    <property type="entry name" value="Ribosomal_uL22_sf"/>
</dbReference>
<dbReference type="Pfam" id="PF00237">
    <property type="entry name" value="Ribosomal_L22"/>
    <property type="match status" value="1"/>
</dbReference>
<dbReference type="GO" id="GO:0006412">
    <property type="term" value="P:translation"/>
    <property type="evidence" value="ECO:0007669"/>
    <property type="project" value="InterPro"/>
</dbReference>
<keyword evidence="3 4" id="KW-0687">Ribonucleoprotein</keyword>
<dbReference type="PANTHER" id="PTHR13501">
    <property type="entry name" value="CHLOROPLAST 50S RIBOSOMAL PROTEIN L22-RELATED"/>
    <property type="match status" value="1"/>
</dbReference>
<dbReference type="AlphaFoldDB" id="A0AAD7AV08"/>
<dbReference type="InterPro" id="IPR047867">
    <property type="entry name" value="Ribosomal_uL22_bac/org-type"/>
</dbReference>
<evidence type="ECO:0000256" key="1">
    <source>
        <dbReference type="ARBA" id="ARBA00009451"/>
    </source>
</evidence>
<comment type="caution">
    <text evidence="6">The sequence shown here is derived from an EMBL/GenBank/DDBJ whole genome shotgun (WGS) entry which is preliminary data.</text>
</comment>
<organism evidence="6 7">
    <name type="scientific">Mycena albidolilacea</name>
    <dbReference type="NCBI Taxonomy" id="1033008"/>
    <lineage>
        <taxon>Eukaryota</taxon>
        <taxon>Fungi</taxon>
        <taxon>Dikarya</taxon>
        <taxon>Basidiomycota</taxon>
        <taxon>Agaricomycotina</taxon>
        <taxon>Agaricomycetes</taxon>
        <taxon>Agaricomycetidae</taxon>
        <taxon>Agaricales</taxon>
        <taxon>Marasmiineae</taxon>
        <taxon>Mycenaceae</taxon>
        <taxon>Mycena</taxon>
    </lineage>
</organism>
<feature type="compositionally biased region" description="Polar residues" evidence="5">
    <location>
        <begin position="77"/>
        <end position="94"/>
    </location>
</feature>
<evidence type="ECO:0000313" key="6">
    <source>
        <dbReference type="EMBL" id="KAJ7368298.1"/>
    </source>
</evidence>
<dbReference type="Gene3D" id="3.90.470.10">
    <property type="entry name" value="Ribosomal protein L22/L17"/>
    <property type="match status" value="1"/>
</dbReference>
<feature type="region of interest" description="Disordered" evidence="5">
    <location>
        <begin position="1"/>
        <end position="108"/>
    </location>
</feature>
<reference evidence="6" key="1">
    <citation type="submission" date="2023-03" db="EMBL/GenBank/DDBJ databases">
        <title>Massive genome expansion in bonnet fungi (Mycena s.s.) driven by repeated elements and novel gene families across ecological guilds.</title>
        <authorList>
            <consortium name="Lawrence Berkeley National Laboratory"/>
            <person name="Harder C.B."/>
            <person name="Miyauchi S."/>
            <person name="Viragh M."/>
            <person name="Kuo A."/>
            <person name="Thoen E."/>
            <person name="Andreopoulos B."/>
            <person name="Lu D."/>
            <person name="Skrede I."/>
            <person name="Drula E."/>
            <person name="Henrissat B."/>
            <person name="Morin E."/>
            <person name="Kohler A."/>
            <person name="Barry K."/>
            <person name="LaButti K."/>
            <person name="Morin E."/>
            <person name="Salamov A."/>
            <person name="Lipzen A."/>
            <person name="Mereny Z."/>
            <person name="Hegedus B."/>
            <person name="Baldrian P."/>
            <person name="Stursova M."/>
            <person name="Weitz H."/>
            <person name="Taylor A."/>
            <person name="Grigoriev I.V."/>
            <person name="Nagy L.G."/>
            <person name="Martin F."/>
            <person name="Kauserud H."/>
        </authorList>
    </citation>
    <scope>NUCLEOTIDE SEQUENCE</scope>
    <source>
        <strain evidence="6">CBHHK002</strain>
    </source>
</reference>
<dbReference type="PANTHER" id="PTHR13501:SF8">
    <property type="entry name" value="LARGE RIBOSOMAL SUBUNIT PROTEIN UL22M"/>
    <property type="match status" value="1"/>
</dbReference>
<gene>
    <name evidence="6" type="ORF">DFH08DRAFT_21583</name>
</gene>
<name>A0AAD7AV08_9AGAR</name>
<keyword evidence="7" id="KW-1185">Reference proteome</keyword>
<dbReference type="SUPFAM" id="SSF54843">
    <property type="entry name" value="Ribosomal protein L22"/>
    <property type="match status" value="1"/>
</dbReference>
<dbReference type="InterPro" id="IPR001063">
    <property type="entry name" value="Ribosomal_uL22"/>
</dbReference>
<evidence type="ECO:0000256" key="5">
    <source>
        <dbReference type="SAM" id="MobiDB-lite"/>
    </source>
</evidence>
<evidence type="ECO:0000313" key="7">
    <source>
        <dbReference type="Proteomes" id="UP001218218"/>
    </source>
</evidence>
<proteinExistence type="inferred from homology"/>
<protein>
    <submittedName>
        <fullName evidence="6">Mitochondrial 50S ribosomal protein L22</fullName>
    </submittedName>
</protein>
<dbReference type="GO" id="GO:0003735">
    <property type="term" value="F:structural constituent of ribosome"/>
    <property type="evidence" value="ECO:0007669"/>
    <property type="project" value="InterPro"/>
</dbReference>
<feature type="compositionally biased region" description="Basic and acidic residues" evidence="5">
    <location>
        <begin position="41"/>
        <end position="51"/>
    </location>
</feature>
<evidence type="ECO:0000256" key="3">
    <source>
        <dbReference type="ARBA" id="ARBA00023274"/>
    </source>
</evidence>
<dbReference type="EMBL" id="JARIHO010000001">
    <property type="protein sequence ID" value="KAJ7368298.1"/>
    <property type="molecule type" value="Genomic_DNA"/>
</dbReference>
<comment type="similarity">
    <text evidence="1 4">Belongs to the universal ribosomal protein uL22 family.</text>
</comment>
<sequence length="258" mass="28629">MDPAFSRRSFAPALDGVSSASSFNPINWLSRTFSPTPAESEIEKAKNKEAKATTTEKPAESSSIFAQVEPAKKLSDPQATSRAPDSKTARSSSRPVVPLKPGKVRLPDPFHKESTVPFVISHRKLNKLGRQIAGKPIDYAILQMQFSEKRAGTTIKDLLLSAKQKAVQRRRMDSPTLVVAEAWVNKRAIRSKKMLAQGRGHRGTRTRPSSSLTVVLKEGKTVEQQKADLRKRKLNRIVSAAVTREDKPLRNPGPMWAW</sequence>
<accession>A0AAD7AV08</accession>